<evidence type="ECO:0000313" key="2">
    <source>
        <dbReference type="EMBL" id="PIO45696.1"/>
    </source>
</evidence>
<comment type="caution">
    <text evidence="2">The sequence shown here is derived from an EMBL/GenBank/DDBJ whole genome shotgun (WGS) entry which is preliminary data.</text>
</comment>
<evidence type="ECO:0000313" key="3">
    <source>
        <dbReference type="Proteomes" id="UP000232163"/>
    </source>
</evidence>
<dbReference type="EMBL" id="MZMT01000017">
    <property type="protein sequence ID" value="PIO45696.1"/>
    <property type="molecule type" value="Genomic_DNA"/>
</dbReference>
<keyword evidence="3" id="KW-1185">Reference proteome</keyword>
<proteinExistence type="predicted"/>
<dbReference type="AlphaFoldDB" id="A0A2N9W1S8"/>
<feature type="region of interest" description="Disordered" evidence="1">
    <location>
        <begin position="186"/>
        <end position="207"/>
    </location>
</feature>
<gene>
    <name evidence="2" type="ORF">B5P45_06805</name>
</gene>
<sequence length="207" mass="22808">MSRKELISLNPHLADVTEIEPGIPVDVPYNLRREILLDSVLIRENIAAQLSAYQIARDELLMDIAEFPGESHNNPRITLYHSTTTGGAAPDEVAWCSSFVNFCVERAGLQGTDSKAARSWLQFGVKVPRPKWRTGDISCSSAGRRLGRGMSDFWLTLPATTEGPRRKSERSPLHRHAISVQRNIVSAPRILKTPESPPGKRAAASSA</sequence>
<name>A0A2N9W1S8_9HYPH</name>
<dbReference type="KEGG" id="pht:BLM14_07725"/>
<accession>A0A2N9W1S8</accession>
<evidence type="ECO:0000256" key="1">
    <source>
        <dbReference type="SAM" id="MobiDB-lite"/>
    </source>
</evidence>
<organism evidence="2 3">
    <name type="scientific">Phyllobacterium zundukense</name>
    <dbReference type="NCBI Taxonomy" id="1867719"/>
    <lineage>
        <taxon>Bacteria</taxon>
        <taxon>Pseudomonadati</taxon>
        <taxon>Pseudomonadota</taxon>
        <taxon>Alphaproteobacteria</taxon>
        <taxon>Hyphomicrobiales</taxon>
        <taxon>Phyllobacteriaceae</taxon>
        <taxon>Phyllobacterium</taxon>
    </lineage>
</organism>
<reference evidence="2 3" key="1">
    <citation type="journal article" date="2017" name="Int J Environ Stud">
        <title>Does the Miocene-Pliocene relict legume Oxytropis triphylla form nitrogen-fixing nodules with a combination of bacterial strains?</title>
        <authorList>
            <person name="Safronova V."/>
            <person name="Belimov A."/>
            <person name="Sazanova A."/>
            <person name="Kuznetsova I."/>
            <person name="Popova J."/>
            <person name="Andronov E."/>
            <person name="Verkhozina A."/>
            <person name="Tikhonovich I."/>
        </authorList>
    </citation>
    <scope>NUCLEOTIDE SEQUENCE [LARGE SCALE GENOMIC DNA]</scope>
    <source>
        <strain evidence="2 3">Tri-38</strain>
    </source>
</reference>
<protein>
    <submittedName>
        <fullName evidence="2">Uncharacterized protein</fullName>
    </submittedName>
</protein>
<dbReference type="Proteomes" id="UP000232163">
    <property type="component" value="Unassembled WGS sequence"/>
</dbReference>